<gene>
    <name evidence="1" type="ORF">DAPPUDRAFT_300990</name>
</gene>
<evidence type="ECO:0000313" key="1">
    <source>
        <dbReference type="EMBL" id="EFX69298.1"/>
    </source>
</evidence>
<dbReference type="InParanoid" id="E9HFY6"/>
<reference evidence="1 2" key="1">
    <citation type="journal article" date="2011" name="Science">
        <title>The ecoresponsive genome of Daphnia pulex.</title>
        <authorList>
            <person name="Colbourne J.K."/>
            <person name="Pfrender M.E."/>
            <person name="Gilbert D."/>
            <person name="Thomas W.K."/>
            <person name="Tucker A."/>
            <person name="Oakley T.H."/>
            <person name="Tokishita S."/>
            <person name="Aerts A."/>
            <person name="Arnold G.J."/>
            <person name="Basu M.K."/>
            <person name="Bauer D.J."/>
            <person name="Caceres C.E."/>
            <person name="Carmel L."/>
            <person name="Casola C."/>
            <person name="Choi J.H."/>
            <person name="Detter J.C."/>
            <person name="Dong Q."/>
            <person name="Dusheyko S."/>
            <person name="Eads B.D."/>
            <person name="Frohlich T."/>
            <person name="Geiler-Samerotte K.A."/>
            <person name="Gerlach D."/>
            <person name="Hatcher P."/>
            <person name="Jogdeo S."/>
            <person name="Krijgsveld J."/>
            <person name="Kriventseva E.V."/>
            <person name="Kultz D."/>
            <person name="Laforsch C."/>
            <person name="Lindquist E."/>
            <person name="Lopez J."/>
            <person name="Manak J.R."/>
            <person name="Muller J."/>
            <person name="Pangilinan J."/>
            <person name="Patwardhan R.P."/>
            <person name="Pitluck S."/>
            <person name="Pritham E.J."/>
            <person name="Rechtsteiner A."/>
            <person name="Rho M."/>
            <person name="Rogozin I.B."/>
            <person name="Sakarya O."/>
            <person name="Salamov A."/>
            <person name="Schaack S."/>
            <person name="Shapiro H."/>
            <person name="Shiga Y."/>
            <person name="Skalitzky C."/>
            <person name="Smith Z."/>
            <person name="Souvorov A."/>
            <person name="Sung W."/>
            <person name="Tang Z."/>
            <person name="Tsuchiya D."/>
            <person name="Tu H."/>
            <person name="Vos H."/>
            <person name="Wang M."/>
            <person name="Wolf Y.I."/>
            <person name="Yamagata H."/>
            <person name="Yamada T."/>
            <person name="Ye Y."/>
            <person name="Shaw J.R."/>
            <person name="Andrews J."/>
            <person name="Crease T.J."/>
            <person name="Tang H."/>
            <person name="Lucas S.M."/>
            <person name="Robertson H.M."/>
            <person name="Bork P."/>
            <person name="Koonin E.V."/>
            <person name="Zdobnov E.M."/>
            <person name="Grigoriev I.V."/>
            <person name="Lynch M."/>
            <person name="Boore J.L."/>
        </authorList>
    </citation>
    <scope>NUCLEOTIDE SEQUENCE [LARGE SCALE GENOMIC DNA]</scope>
</reference>
<keyword evidence="2" id="KW-1185">Reference proteome</keyword>
<dbReference type="Proteomes" id="UP000000305">
    <property type="component" value="Unassembled WGS sequence"/>
</dbReference>
<name>E9HFY6_DAPPU</name>
<organism evidence="1 2">
    <name type="scientific">Daphnia pulex</name>
    <name type="common">Water flea</name>
    <dbReference type="NCBI Taxonomy" id="6669"/>
    <lineage>
        <taxon>Eukaryota</taxon>
        <taxon>Metazoa</taxon>
        <taxon>Ecdysozoa</taxon>
        <taxon>Arthropoda</taxon>
        <taxon>Crustacea</taxon>
        <taxon>Branchiopoda</taxon>
        <taxon>Diplostraca</taxon>
        <taxon>Cladocera</taxon>
        <taxon>Anomopoda</taxon>
        <taxon>Daphniidae</taxon>
        <taxon>Daphnia</taxon>
    </lineage>
</organism>
<dbReference type="KEGG" id="dpx:DAPPUDRAFT_300990"/>
<dbReference type="OrthoDB" id="9989103at2759"/>
<dbReference type="AlphaFoldDB" id="E9HFY6"/>
<dbReference type="EMBL" id="GL732638">
    <property type="protein sequence ID" value="EFX69298.1"/>
    <property type="molecule type" value="Genomic_DNA"/>
</dbReference>
<evidence type="ECO:0000313" key="2">
    <source>
        <dbReference type="Proteomes" id="UP000000305"/>
    </source>
</evidence>
<accession>E9HFY6</accession>
<proteinExistence type="predicted"/>
<dbReference type="HOGENOM" id="CLU_2173502_0_0_1"/>
<sequence length="110" mass="12524">MYQVRSTFLDKTLLPLERISRCLLRFDEGFLGLNEKDSANEVEEGNFVNPEMDLEAEFLKLASFTVPQLRDLFFEKSFKFKVGKFLNGNYTVSLTSDPCNTAVAKAVSLE</sequence>
<protein>
    <submittedName>
        <fullName evidence="1">Uncharacterized protein</fullName>
    </submittedName>
</protein>